<evidence type="ECO:0000256" key="11">
    <source>
        <dbReference type="SAM" id="MobiDB-lite"/>
    </source>
</evidence>
<evidence type="ECO:0000313" key="16">
    <source>
        <dbReference type="Proteomes" id="UP000238479"/>
    </source>
</evidence>
<sequence>MFNSPQFAKMYFPISTLLLSSFLFSCSSAFNITNILNDHKDFSTFNDYLTRTTVADQINKRESLTIFVVDNGGMGSVTGKSLDMVAKILSLHVALEYFDTSKLQHLPTDQPTLLTTLLQANGQATGQQGFLKATIGGNSSEGGVTISSASSSDQSAHVVSSVTSQPYNISVIQISNAIMPNIISPPAAAPTHLPSKSPANSPKSASPKGLLDSPNVAPGTGTAASPDAKSSGTSVFSVTYAFVISVVLLSTLSLMRLP</sequence>
<evidence type="ECO:0000256" key="7">
    <source>
        <dbReference type="ARBA" id="ARBA00023136"/>
    </source>
</evidence>
<dbReference type="PROSITE" id="PS50213">
    <property type="entry name" value="FAS1"/>
    <property type="match status" value="1"/>
</dbReference>
<protein>
    <submittedName>
        <fullName evidence="15">Putative fasciclin-like arabinogalactan protein</fullName>
    </submittedName>
</protein>
<evidence type="ECO:0000256" key="1">
    <source>
        <dbReference type="ARBA" id="ARBA00004609"/>
    </source>
</evidence>
<feature type="chain" id="PRO_5015129271" evidence="13">
    <location>
        <begin position="30"/>
        <end position="258"/>
    </location>
</feature>
<keyword evidence="3" id="KW-1003">Cell membrane</keyword>
<feature type="signal peptide" evidence="13">
    <location>
        <begin position="1"/>
        <end position="29"/>
    </location>
</feature>
<comment type="caution">
    <text evidence="15">The sequence shown here is derived from an EMBL/GenBank/DDBJ whole genome shotgun (WGS) entry which is preliminary data.</text>
</comment>
<dbReference type="STRING" id="74649.A0A2P6RV50"/>
<dbReference type="GO" id="GO:0005886">
    <property type="term" value="C:plasma membrane"/>
    <property type="evidence" value="ECO:0007669"/>
    <property type="project" value="UniProtKB-SubCell"/>
</dbReference>
<dbReference type="InterPro" id="IPR033254">
    <property type="entry name" value="Plant_FLA"/>
</dbReference>
<keyword evidence="8" id="KW-0325">Glycoprotein</keyword>
<keyword evidence="12" id="KW-1133">Transmembrane helix</keyword>
<evidence type="ECO:0000256" key="10">
    <source>
        <dbReference type="ARBA" id="ARBA00024686"/>
    </source>
</evidence>
<evidence type="ECO:0000313" key="15">
    <source>
        <dbReference type="EMBL" id="PRQ50304.1"/>
    </source>
</evidence>
<evidence type="ECO:0000256" key="5">
    <source>
        <dbReference type="ARBA" id="ARBA00022729"/>
    </source>
</evidence>
<evidence type="ECO:0000256" key="13">
    <source>
        <dbReference type="SAM" id="SignalP"/>
    </source>
</evidence>
<evidence type="ECO:0000256" key="12">
    <source>
        <dbReference type="SAM" id="Phobius"/>
    </source>
</evidence>
<evidence type="ECO:0000256" key="3">
    <source>
        <dbReference type="ARBA" id="ARBA00022475"/>
    </source>
</evidence>
<feature type="region of interest" description="Disordered" evidence="11">
    <location>
        <begin position="189"/>
        <end position="232"/>
    </location>
</feature>
<comment type="function">
    <text evidence="10">May be a cell surface adhesion protein.</text>
</comment>
<comment type="subcellular location">
    <subcellularLocation>
        <location evidence="1">Cell membrane</location>
        <topology evidence="1">Lipid-anchor</topology>
        <topology evidence="1">GPI-anchor</topology>
    </subcellularLocation>
</comment>
<dbReference type="InterPro" id="IPR000782">
    <property type="entry name" value="FAS1_domain"/>
</dbReference>
<keyword evidence="12" id="KW-0812">Transmembrane</keyword>
<dbReference type="AlphaFoldDB" id="A0A2P6RV50"/>
<keyword evidence="7 12" id="KW-0472">Membrane</keyword>
<dbReference type="GO" id="GO:0098552">
    <property type="term" value="C:side of membrane"/>
    <property type="evidence" value="ECO:0007669"/>
    <property type="project" value="UniProtKB-KW"/>
</dbReference>
<evidence type="ECO:0000256" key="4">
    <source>
        <dbReference type="ARBA" id="ARBA00022622"/>
    </source>
</evidence>
<keyword evidence="5 13" id="KW-0732">Signal</keyword>
<organism evidence="15 16">
    <name type="scientific">Rosa chinensis</name>
    <name type="common">China rose</name>
    <dbReference type="NCBI Taxonomy" id="74649"/>
    <lineage>
        <taxon>Eukaryota</taxon>
        <taxon>Viridiplantae</taxon>
        <taxon>Streptophyta</taxon>
        <taxon>Embryophyta</taxon>
        <taxon>Tracheophyta</taxon>
        <taxon>Spermatophyta</taxon>
        <taxon>Magnoliopsida</taxon>
        <taxon>eudicotyledons</taxon>
        <taxon>Gunneridae</taxon>
        <taxon>Pentapetalae</taxon>
        <taxon>rosids</taxon>
        <taxon>fabids</taxon>
        <taxon>Rosales</taxon>
        <taxon>Rosaceae</taxon>
        <taxon>Rosoideae</taxon>
        <taxon>Rosoideae incertae sedis</taxon>
        <taxon>Rosa</taxon>
    </lineage>
</organism>
<dbReference type="EMBL" id="PDCK01000040">
    <property type="protein sequence ID" value="PRQ50304.1"/>
    <property type="molecule type" value="Genomic_DNA"/>
</dbReference>
<dbReference type="FunFam" id="2.30.180.10:FF:000015">
    <property type="entry name" value="Fasciclin-like arabinogalactan protein 3"/>
    <property type="match status" value="1"/>
</dbReference>
<comment type="similarity">
    <text evidence="2">Belongs to the fasciclin-like AGP family.</text>
</comment>
<dbReference type="PANTHER" id="PTHR32382">
    <property type="entry name" value="FASCICLIN-LIKE ARABINOGALACTAN PROTEIN"/>
    <property type="match status" value="1"/>
</dbReference>
<evidence type="ECO:0000256" key="9">
    <source>
        <dbReference type="ARBA" id="ARBA00023288"/>
    </source>
</evidence>
<dbReference type="OMA" id="CNDAMAS"/>
<keyword evidence="16" id="KW-1185">Reference proteome</keyword>
<dbReference type="Gramene" id="PRQ50304">
    <property type="protein sequence ID" value="PRQ50304"/>
    <property type="gene ID" value="RchiOBHm_Chr2g0131711"/>
</dbReference>
<evidence type="ECO:0000256" key="2">
    <source>
        <dbReference type="ARBA" id="ARBA00007843"/>
    </source>
</evidence>
<evidence type="ECO:0000259" key="14">
    <source>
        <dbReference type="PROSITE" id="PS50213"/>
    </source>
</evidence>
<dbReference type="SUPFAM" id="SSF82153">
    <property type="entry name" value="FAS1 domain"/>
    <property type="match status" value="1"/>
</dbReference>
<dbReference type="Gene3D" id="2.30.180.10">
    <property type="entry name" value="FAS1 domain"/>
    <property type="match status" value="1"/>
</dbReference>
<accession>A0A2P6RV50</accession>
<keyword evidence="9" id="KW-0449">Lipoprotein</keyword>
<dbReference type="PANTHER" id="PTHR32382:SF78">
    <property type="entry name" value="MUCIN-1-LIKE"/>
    <property type="match status" value="1"/>
</dbReference>
<name>A0A2P6RV50_ROSCH</name>
<feature type="compositionally biased region" description="Low complexity" evidence="11">
    <location>
        <begin position="194"/>
        <end position="208"/>
    </location>
</feature>
<keyword evidence="4" id="KW-0336">GPI-anchor</keyword>
<reference evidence="15 16" key="1">
    <citation type="journal article" date="2018" name="Nat. Genet.">
        <title>The Rosa genome provides new insights in the design of modern roses.</title>
        <authorList>
            <person name="Bendahmane M."/>
        </authorList>
    </citation>
    <scope>NUCLEOTIDE SEQUENCE [LARGE SCALE GENOMIC DNA]</scope>
    <source>
        <strain evidence="16">cv. Old Blush</strain>
    </source>
</reference>
<dbReference type="InterPro" id="IPR036378">
    <property type="entry name" value="FAS1_dom_sf"/>
</dbReference>
<gene>
    <name evidence="15" type="ORF">RchiOBHm_Chr2g0131711</name>
</gene>
<dbReference type="Proteomes" id="UP000238479">
    <property type="component" value="Chromosome 2"/>
</dbReference>
<feature type="transmembrane region" description="Helical" evidence="12">
    <location>
        <begin position="235"/>
        <end position="255"/>
    </location>
</feature>
<evidence type="ECO:0000256" key="8">
    <source>
        <dbReference type="ARBA" id="ARBA00023180"/>
    </source>
</evidence>
<proteinExistence type="inferred from homology"/>
<keyword evidence="6" id="KW-0654">Proteoglycan</keyword>
<dbReference type="Pfam" id="PF02469">
    <property type="entry name" value="Fasciclin"/>
    <property type="match status" value="1"/>
</dbReference>
<evidence type="ECO:0000256" key="6">
    <source>
        <dbReference type="ARBA" id="ARBA00022974"/>
    </source>
</evidence>
<feature type="domain" description="FAS1" evidence="14">
    <location>
        <begin position="29"/>
        <end position="163"/>
    </location>
</feature>